<dbReference type="EMBL" id="JAQIZT010000014">
    <property type="protein sequence ID" value="KAJ6973877.1"/>
    <property type="molecule type" value="Genomic_DNA"/>
</dbReference>
<dbReference type="AlphaFoldDB" id="A0AAD6LY21"/>
<organism evidence="1 2">
    <name type="scientific">Populus alba x Populus x berolinensis</name>
    <dbReference type="NCBI Taxonomy" id="444605"/>
    <lineage>
        <taxon>Eukaryota</taxon>
        <taxon>Viridiplantae</taxon>
        <taxon>Streptophyta</taxon>
        <taxon>Embryophyta</taxon>
        <taxon>Tracheophyta</taxon>
        <taxon>Spermatophyta</taxon>
        <taxon>Magnoliopsida</taxon>
        <taxon>eudicotyledons</taxon>
        <taxon>Gunneridae</taxon>
        <taxon>Pentapetalae</taxon>
        <taxon>rosids</taxon>
        <taxon>fabids</taxon>
        <taxon>Malpighiales</taxon>
        <taxon>Salicaceae</taxon>
        <taxon>Saliceae</taxon>
        <taxon>Populus</taxon>
    </lineage>
</organism>
<sequence length="28" mass="3207">MGLWRKSWFVGEIRELEIGGSRVQGEEG</sequence>
<dbReference type="Proteomes" id="UP001164929">
    <property type="component" value="Chromosome 14"/>
</dbReference>
<protein>
    <submittedName>
        <fullName evidence="1">Uncharacterized protein</fullName>
    </submittedName>
</protein>
<proteinExistence type="predicted"/>
<evidence type="ECO:0000313" key="1">
    <source>
        <dbReference type="EMBL" id="KAJ6973877.1"/>
    </source>
</evidence>
<evidence type="ECO:0000313" key="2">
    <source>
        <dbReference type="Proteomes" id="UP001164929"/>
    </source>
</evidence>
<comment type="caution">
    <text evidence="1">The sequence shown here is derived from an EMBL/GenBank/DDBJ whole genome shotgun (WGS) entry which is preliminary data.</text>
</comment>
<keyword evidence="2" id="KW-1185">Reference proteome</keyword>
<name>A0AAD6LY21_9ROSI</name>
<accession>A0AAD6LY21</accession>
<reference evidence="1" key="1">
    <citation type="journal article" date="2023" name="Mol. Ecol. Resour.">
        <title>Chromosome-level genome assembly of a triploid poplar Populus alba 'Berolinensis'.</title>
        <authorList>
            <person name="Chen S."/>
            <person name="Yu Y."/>
            <person name="Wang X."/>
            <person name="Wang S."/>
            <person name="Zhang T."/>
            <person name="Zhou Y."/>
            <person name="He R."/>
            <person name="Meng N."/>
            <person name="Wang Y."/>
            <person name="Liu W."/>
            <person name="Liu Z."/>
            <person name="Liu J."/>
            <person name="Guo Q."/>
            <person name="Huang H."/>
            <person name="Sederoff R.R."/>
            <person name="Wang G."/>
            <person name="Qu G."/>
            <person name="Chen S."/>
        </authorList>
    </citation>
    <scope>NUCLEOTIDE SEQUENCE</scope>
    <source>
        <strain evidence="1">SC-2020</strain>
    </source>
</reference>
<gene>
    <name evidence="1" type="ORF">NC653_034028</name>
</gene>